<evidence type="ECO:0000313" key="4">
    <source>
        <dbReference type="EnsemblMetazoa" id="G24450.19:cds"/>
    </source>
</evidence>
<dbReference type="InterPro" id="IPR013098">
    <property type="entry name" value="Ig_I-set"/>
</dbReference>
<name>A0A8W8KP33_MAGGI</name>
<dbReference type="SMART" id="SM00409">
    <property type="entry name" value="IG"/>
    <property type="match status" value="1"/>
</dbReference>
<sequence>TLSNVTRGDYDFDDEAFDEISDLAKDFINKTIKLNKKKRLTIDQCLEHPWLARSERNSSKKLRQSLRNLKQFMARRKWQKMGNAIRAVGRISMLQKSRSGSESSVQSDSDVSSQTDNSTFSSSRPSSIGSEGKSDLRQIKPSNNLVLNPPNPCANPSHITNPDRTEGLPKQGRDPQLAFLKEMVDCEAFVGDNARFDVRINGNKTMPPSVQWYHEGETIQSEGKYSVMDALSDNGEYSLIIKNVDGSNEGEYTCKATSGGHEITCSADLILNDAGAI</sequence>
<dbReference type="Gene3D" id="2.60.40.10">
    <property type="entry name" value="Immunoglobulins"/>
    <property type="match status" value="1"/>
</dbReference>
<evidence type="ECO:0000313" key="5">
    <source>
        <dbReference type="Proteomes" id="UP000005408"/>
    </source>
</evidence>
<evidence type="ECO:0000259" key="3">
    <source>
        <dbReference type="PROSITE" id="PS50835"/>
    </source>
</evidence>
<dbReference type="InterPro" id="IPR003599">
    <property type="entry name" value="Ig_sub"/>
</dbReference>
<dbReference type="Gene3D" id="1.10.510.10">
    <property type="entry name" value="Transferase(Phosphotransferase) domain 1"/>
    <property type="match status" value="1"/>
</dbReference>
<dbReference type="GO" id="GO:0004672">
    <property type="term" value="F:protein kinase activity"/>
    <property type="evidence" value="ECO:0007669"/>
    <property type="project" value="TreeGrafter"/>
</dbReference>
<dbReference type="AlphaFoldDB" id="A0A8W8KP33"/>
<dbReference type="PANTHER" id="PTHR47633">
    <property type="entry name" value="IMMUNOGLOBULIN"/>
    <property type="match status" value="1"/>
</dbReference>
<dbReference type="InterPro" id="IPR011009">
    <property type="entry name" value="Kinase-like_dom_sf"/>
</dbReference>
<feature type="domain" description="Ig-like" evidence="3">
    <location>
        <begin position="175"/>
        <end position="264"/>
    </location>
</feature>
<feature type="compositionally biased region" description="Low complexity" evidence="2">
    <location>
        <begin position="96"/>
        <end position="131"/>
    </location>
</feature>
<reference evidence="4" key="1">
    <citation type="submission" date="2022-08" db="UniProtKB">
        <authorList>
            <consortium name="EnsemblMetazoa"/>
        </authorList>
    </citation>
    <scope>IDENTIFICATION</scope>
    <source>
        <strain evidence="4">05x7-T-G4-1.051#20</strain>
    </source>
</reference>
<dbReference type="PROSITE" id="PS50835">
    <property type="entry name" value="IG_LIKE"/>
    <property type="match status" value="1"/>
</dbReference>
<dbReference type="InterPro" id="IPR013783">
    <property type="entry name" value="Ig-like_fold"/>
</dbReference>
<dbReference type="EnsemblMetazoa" id="G24450.19">
    <property type="protein sequence ID" value="G24450.19:cds"/>
    <property type="gene ID" value="G24450"/>
</dbReference>
<evidence type="ECO:0000256" key="1">
    <source>
        <dbReference type="ARBA" id="ARBA00023319"/>
    </source>
</evidence>
<dbReference type="InterPro" id="IPR036179">
    <property type="entry name" value="Ig-like_dom_sf"/>
</dbReference>
<dbReference type="Pfam" id="PF07679">
    <property type="entry name" value="I-set"/>
    <property type="match status" value="1"/>
</dbReference>
<dbReference type="SUPFAM" id="SSF56112">
    <property type="entry name" value="Protein kinase-like (PK-like)"/>
    <property type="match status" value="1"/>
</dbReference>
<dbReference type="InterPro" id="IPR007110">
    <property type="entry name" value="Ig-like_dom"/>
</dbReference>
<protein>
    <recommendedName>
        <fullName evidence="3">Ig-like domain-containing protein</fullName>
    </recommendedName>
</protein>
<dbReference type="FunFam" id="2.60.40.10:FF:000107">
    <property type="entry name" value="Myosin, light chain kinase a"/>
    <property type="match status" value="1"/>
</dbReference>
<dbReference type="PANTHER" id="PTHR47633:SF7">
    <property type="entry name" value="TITIN HOMOLOG"/>
    <property type="match status" value="1"/>
</dbReference>
<keyword evidence="5" id="KW-1185">Reference proteome</keyword>
<evidence type="ECO:0000256" key="2">
    <source>
        <dbReference type="SAM" id="MobiDB-lite"/>
    </source>
</evidence>
<dbReference type="SUPFAM" id="SSF48726">
    <property type="entry name" value="Immunoglobulin"/>
    <property type="match status" value="1"/>
</dbReference>
<dbReference type="Proteomes" id="UP000005408">
    <property type="component" value="Unassembled WGS sequence"/>
</dbReference>
<feature type="region of interest" description="Disordered" evidence="2">
    <location>
        <begin position="96"/>
        <end position="172"/>
    </location>
</feature>
<feature type="compositionally biased region" description="Basic and acidic residues" evidence="2">
    <location>
        <begin position="161"/>
        <end position="172"/>
    </location>
</feature>
<keyword evidence="1" id="KW-0393">Immunoglobulin domain</keyword>
<organism evidence="4 5">
    <name type="scientific">Magallana gigas</name>
    <name type="common">Pacific oyster</name>
    <name type="synonym">Crassostrea gigas</name>
    <dbReference type="NCBI Taxonomy" id="29159"/>
    <lineage>
        <taxon>Eukaryota</taxon>
        <taxon>Metazoa</taxon>
        <taxon>Spiralia</taxon>
        <taxon>Lophotrochozoa</taxon>
        <taxon>Mollusca</taxon>
        <taxon>Bivalvia</taxon>
        <taxon>Autobranchia</taxon>
        <taxon>Pteriomorphia</taxon>
        <taxon>Ostreida</taxon>
        <taxon>Ostreoidea</taxon>
        <taxon>Ostreidae</taxon>
        <taxon>Magallana</taxon>
    </lineage>
</organism>
<accession>A0A8W8KP33</accession>
<proteinExistence type="predicted"/>